<organism evidence="2 3">
    <name type="scientific">Microbacterium album</name>
    <dbReference type="NCBI Taxonomy" id="2053191"/>
    <lineage>
        <taxon>Bacteria</taxon>
        <taxon>Bacillati</taxon>
        <taxon>Actinomycetota</taxon>
        <taxon>Actinomycetes</taxon>
        <taxon>Micrococcales</taxon>
        <taxon>Microbacteriaceae</taxon>
        <taxon>Microbacterium</taxon>
    </lineage>
</organism>
<protein>
    <submittedName>
        <fullName evidence="2">Uncharacterized protein</fullName>
    </submittedName>
</protein>
<comment type="caution">
    <text evidence="2">The sequence shown here is derived from an EMBL/GenBank/DDBJ whole genome shotgun (WGS) entry which is preliminary data.</text>
</comment>
<reference evidence="2" key="2">
    <citation type="submission" date="2020-09" db="EMBL/GenBank/DDBJ databases">
        <authorList>
            <person name="Sun Q."/>
            <person name="Zhou Y."/>
        </authorList>
    </citation>
    <scope>NUCLEOTIDE SEQUENCE</scope>
    <source>
        <strain evidence="2">CGMCC 1.15794</strain>
    </source>
</reference>
<dbReference type="Proteomes" id="UP000657592">
    <property type="component" value="Unassembled WGS sequence"/>
</dbReference>
<accession>A0A917IB91</accession>
<name>A0A917IB91_9MICO</name>
<feature type="compositionally biased region" description="Basic and acidic residues" evidence="1">
    <location>
        <begin position="30"/>
        <end position="41"/>
    </location>
</feature>
<dbReference type="EMBL" id="BMJY01000001">
    <property type="protein sequence ID" value="GGH34197.1"/>
    <property type="molecule type" value="Genomic_DNA"/>
</dbReference>
<keyword evidence="3" id="KW-1185">Reference proteome</keyword>
<evidence type="ECO:0000313" key="3">
    <source>
        <dbReference type="Proteomes" id="UP000657592"/>
    </source>
</evidence>
<reference evidence="2" key="1">
    <citation type="journal article" date="2014" name="Int. J. Syst. Evol. Microbiol.">
        <title>Complete genome sequence of Corynebacterium casei LMG S-19264T (=DSM 44701T), isolated from a smear-ripened cheese.</title>
        <authorList>
            <consortium name="US DOE Joint Genome Institute (JGI-PGF)"/>
            <person name="Walter F."/>
            <person name="Albersmeier A."/>
            <person name="Kalinowski J."/>
            <person name="Ruckert C."/>
        </authorList>
    </citation>
    <scope>NUCLEOTIDE SEQUENCE</scope>
    <source>
        <strain evidence="2">CGMCC 1.15794</strain>
    </source>
</reference>
<sequence>MAAAQTAEQKATAQKAAADSQASAAAEQDVAAKKAAEDKAAAEQAAADAERARLEAAKKAASQLQVIGPVAVLPLKSGGERYVYRGAPVGDEFTEEGVKHAQSVGLVGKPKK</sequence>
<feature type="region of interest" description="Disordered" evidence="1">
    <location>
        <begin position="1"/>
        <end position="47"/>
    </location>
</feature>
<feature type="compositionally biased region" description="Low complexity" evidence="1">
    <location>
        <begin position="1"/>
        <end position="29"/>
    </location>
</feature>
<dbReference type="AlphaFoldDB" id="A0A917IB91"/>
<gene>
    <name evidence="2" type="ORF">GCM10010921_01720</name>
</gene>
<evidence type="ECO:0000256" key="1">
    <source>
        <dbReference type="SAM" id="MobiDB-lite"/>
    </source>
</evidence>
<proteinExistence type="predicted"/>
<evidence type="ECO:0000313" key="2">
    <source>
        <dbReference type="EMBL" id="GGH34197.1"/>
    </source>
</evidence>
<dbReference type="RefSeq" id="WP_188754354.1">
    <property type="nucleotide sequence ID" value="NZ_BMJY01000001.1"/>
</dbReference>